<evidence type="ECO:0000256" key="1">
    <source>
        <dbReference type="SAM" id="MobiDB-lite"/>
    </source>
</evidence>
<evidence type="ECO:0000313" key="2">
    <source>
        <dbReference type="EMBL" id="CAG8507692.1"/>
    </source>
</evidence>
<comment type="caution">
    <text evidence="2">The sequence shown here is derived from an EMBL/GenBank/DDBJ whole genome shotgun (WGS) entry which is preliminary data.</text>
</comment>
<reference evidence="2" key="1">
    <citation type="submission" date="2021-06" db="EMBL/GenBank/DDBJ databases">
        <authorList>
            <person name="Kallberg Y."/>
            <person name="Tangrot J."/>
            <person name="Rosling A."/>
        </authorList>
    </citation>
    <scope>NUCLEOTIDE SEQUENCE</scope>
    <source>
        <strain evidence="2">CL551</strain>
    </source>
</reference>
<keyword evidence="3" id="KW-1185">Reference proteome</keyword>
<proteinExistence type="predicted"/>
<protein>
    <submittedName>
        <fullName evidence="2">9340_t:CDS:1</fullName>
    </submittedName>
</protein>
<dbReference type="AlphaFoldDB" id="A0A9N9F3R0"/>
<dbReference type="Proteomes" id="UP000789342">
    <property type="component" value="Unassembled WGS sequence"/>
</dbReference>
<organism evidence="2 3">
    <name type="scientific">Acaulospora morrowiae</name>
    <dbReference type="NCBI Taxonomy" id="94023"/>
    <lineage>
        <taxon>Eukaryota</taxon>
        <taxon>Fungi</taxon>
        <taxon>Fungi incertae sedis</taxon>
        <taxon>Mucoromycota</taxon>
        <taxon>Glomeromycotina</taxon>
        <taxon>Glomeromycetes</taxon>
        <taxon>Diversisporales</taxon>
        <taxon>Acaulosporaceae</taxon>
        <taxon>Acaulospora</taxon>
    </lineage>
</organism>
<dbReference type="EMBL" id="CAJVPV010001769">
    <property type="protein sequence ID" value="CAG8507692.1"/>
    <property type="molecule type" value="Genomic_DNA"/>
</dbReference>
<evidence type="ECO:0000313" key="3">
    <source>
        <dbReference type="Proteomes" id="UP000789342"/>
    </source>
</evidence>
<sequence length="51" mass="5868">MSRSPSPIPSKAQKPLQRPEHNGPFHPTFQSQLSNISTYSNLNYTSKQYNY</sequence>
<gene>
    <name evidence="2" type="ORF">AMORRO_LOCUS3570</name>
</gene>
<accession>A0A9N9F3R0</accession>
<name>A0A9N9F3R0_9GLOM</name>
<feature type="region of interest" description="Disordered" evidence="1">
    <location>
        <begin position="1"/>
        <end position="32"/>
    </location>
</feature>